<dbReference type="Proteomes" id="UP000820818">
    <property type="component" value="Linkage Group LG2"/>
</dbReference>
<name>A0AAD5L0J7_9CRUS</name>
<proteinExistence type="predicted"/>
<dbReference type="EMBL" id="WJBH02000002">
    <property type="protein sequence ID" value="KAI9563892.1"/>
    <property type="molecule type" value="Genomic_DNA"/>
</dbReference>
<comment type="caution">
    <text evidence="1">The sequence shown here is derived from an EMBL/GenBank/DDBJ whole genome shotgun (WGS) entry which is preliminary data.</text>
</comment>
<dbReference type="AlphaFoldDB" id="A0AAD5L0J7"/>
<protein>
    <submittedName>
        <fullName evidence="1">Uncharacterized protein</fullName>
    </submittedName>
</protein>
<sequence>MVRKIDIYRKRMANFLDASHPVTCSTFRKAINARNDICHLKYQSLCENWYLYTSAWRTLCRSIGNPDPAIKVQVVYNFLLRRDYRGAIDNQTFLVTSPDFDDDAAYGLSCTLFGCLTRYVAPALRNFLINDKGHPTSTALDAYYNLKHMISEQKFNSNYLSKDDNDISVLQISMQAWIQLVDTINGQTTSAEMQGILKTLVSALNENLEVHLADCLHWLTNPVIPDNETDTV</sequence>
<evidence type="ECO:0000313" key="2">
    <source>
        <dbReference type="Proteomes" id="UP000820818"/>
    </source>
</evidence>
<reference evidence="1 2" key="1">
    <citation type="submission" date="2022-05" db="EMBL/GenBank/DDBJ databases">
        <title>A multi-omics perspective on studying reproductive biology in Daphnia sinensis.</title>
        <authorList>
            <person name="Jia J."/>
        </authorList>
    </citation>
    <scope>NUCLEOTIDE SEQUENCE [LARGE SCALE GENOMIC DNA]</scope>
    <source>
        <strain evidence="1 2">WSL</strain>
    </source>
</reference>
<accession>A0AAD5L0J7</accession>
<organism evidence="1 2">
    <name type="scientific">Daphnia sinensis</name>
    <dbReference type="NCBI Taxonomy" id="1820382"/>
    <lineage>
        <taxon>Eukaryota</taxon>
        <taxon>Metazoa</taxon>
        <taxon>Ecdysozoa</taxon>
        <taxon>Arthropoda</taxon>
        <taxon>Crustacea</taxon>
        <taxon>Branchiopoda</taxon>
        <taxon>Diplostraca</taxon>
        <taxon>Cladocera</taxon>
        <taxon>Anomopoda</taxon>
        <taxon>Daphniidae</taxon>
        <taxon>Daphnia</taxon>
        <taxon>Daphnia similis group</taxon>
    </lineage>
</organism>
<evidence type="ECO:0000313" key="1">
    <source>
        <dbReference type="EMBL" id="KAI9563892.1"/>
    </source>
</evidence>
<keyword evidence="2" id="KW-1185">Reference proteome</keyword>
<gene>
    <name evidence="1" type="ORF">GHT06_011360</name>
</gene>